<dbReference type="Gramene" id="mRNA:HanXRQr2_Chr03g0123071">
    <property type="protein sequence ID" value="CDS:HanXRQr2_Chr03g0123071.1"/>
    <property type="gene ID" value="HanXRQr2_Chr03g0123071"/>
</dbReference>
<dbReference type="Proteomes" id="UP000215914">
    <property type="component" value="Unassembled WGS sequence"/>
</dbReference>
<comment type="caution">
    <text evidence="1">The sequence shown here is derived from an EMBL/GenBank/DDBJ whole genome shotgun (WGS) entry which is preliminary data.</text>
</comment>
<dbReference type="AlphaFoldDB" id="A0A9K3NX89"/>
<protein>
    <submittedName>
        <fullName evidence="1">Uncharacterized protein</fullName>
    </submittedName>
</protein>
<organism evidence="1 2">
    <name type="scientific">Helianthus annuus</name>
    <name type="common">Common sunflower</name>
    <dbReference type="NCBI Taxonomy" id="4232"/>
    <lineage>
        <taxon>Eukaryota</taxon>
        <taxon>Viridiplantae</taxon>
        <taxon>Streptophyta</taxon>
        <taxon>Embryophyta</taxon>
        <taxon>Tracheophyta</taxon>
        <taxon>Spermatophyta</taxon>
        <taxon>Magnoliopsida</taxon>
        <taxon>eudicotyledons</taxon>
        <taxon>Gunneridae</taxon>
        <taxon>Pentapetalae</taxon>
        <taxon>asterids</taxon>
        <taxon>campanulids</taxon>
        <taxon>Asterales</taxon>
        <taxon>Asteraceae</taxon>
        <taxon>Asteroideae</taxon>
        <taxon>Heliantheae alliance</taxon>
        <taxon>Heliantheae</taxon>
        <taxon>Helianthus</taxon>
    </lineage>
</organism>
<accession>A0A9K3NX89</accession>
<reference evidence="1" key="2">
    <citation type="submission" date="2020-06" db="EMBL/GenBank/DDBJ databases">
        <title>Helianthus annuus Genome sequencing and assembly Release 2.</title>
        <authorList>
            <person name="Gouzy J."/>
            <person name="Langlade N."/>
            <person name="Munos S."/>
        </authorList>
    </citation>
    <scope>NUCLEOTIDE SEQUENCE</scope>
    <source>
        <tissue evidence="1">Leaves</tissue>
    </source>
</reference>
<proteinExistence type="predicted"/>
<keyword evidence="2" id="KW-1185">Reference proteome</keyword>
<evidence type="ECO:0000313" key="2">
    <source>
        <dbReference type="Proteomes" id="UP000215914"/>
    </source>
</evidence>
<reference evidence="1" key="1">
    <citation type="journal article" date="2017" name="Nature">
        <title>The sunflower genome provides insights into oil metabolism, flowering and Asterid evolution.</title>
        <authorList>
            <person name="Badouin H."/>
            <person name="Gouzy J."/>
            <person name="Grassa C.J."/>
            <person name="Murat F."/>
            <person name="Staton S.E."/>
            <person name="Cottret L."/>
            <person name="Lelandais-Briere C."/>
            <person name="Owens G.L."/>
            <person name="Carrere S."/>
            <person name="Mayjonade B."/>
            <person name="Legrand L."/>
            <person name="Gill N."/>
            <person name="Kane N.C."/>
            <person name="Bowers J.E."/>
            <person name="Hubner S."/>
            <person name="Bellec A."/>
            <person name="Berard A."/>
            <person name="Berges H."/>
            <person name="Blanchet N."/>
            <person name="Boniface M.C."/>
            <person name="Brunel D."/>
            <person name="Catrice O."/>
            <person name="Chaidir N."/>
            <person name="Claudel C."/>
            <person name="Donnadieu C."/>
            <person name="Faraut T."/>
            <person name="Fievet G."/>
            <person name="Helmstetter N."/>
            <person name="King M."/>
            <person name="Knapp S.J."/>
            <person name="Lai Z."/>
            <person name="Le Paslier M.C."/>
            <person name="Lippi Y."/>
            <person name="Lorenzon L."/>
            <person name="Mandel J.R."/>
            <person name="Marage G."/>
            <person name="Marchand G."/>
            <person name="Marquand E."/>
            <person name="Bret-Mestries E."/>
            <person name="Morien E."/>
            <person name="Nambeesan S."/>
            <person name="Nguyen T."/>
            <person name="Pegot-Espagnet P."/>
            <person name="Pouilly N."/>
            <person name="Raftis F."/>
            <person name="Sallet E."/>
            <person name="Schiex T."/>
            <person name="Thomas J."/>
            <person name="Vandecasteele C."/>
            <person name="Vares D."/>
            <person name="Vear F."/>
            <person name="Vautrin S."/>
            <person name="Crespi M."/>
            <person name="Mangin B."/>
            <person name="Burke J.M."/>
            <person name="Salse J."/>
            <person name="Munos S."/>
            <person name="Vincourt P."/>
            <person name="Rieseberg L.H."/>
            <person name="Langlade N.B."/>
        </authorList>
    </citation>
    <scope>NUCLEOTIDE SEQUENCE</scope>
    <source>
        <tissue evidence="1">Leaves</tissue>
    </source>
</reference>
<dbReference type="EMBL" id="MNCJ02000318">
    <property type="protein sequence ID" value="KAF5815435.1"/>
    <property type="molecule type" value="Genomic_DNA"/>
</dbReference>
<sequence length="168" mass="18989">MQEMEACKIWKIIITLQKKYIMLFRRLMAEGSFHKRLPCRNRNICLLINTTPINSAESLHKRHCRYFLCSTVILRHVACIPACVDDRCDLENQHAQYSICASYGYDVDKQDVLCRSCLSFKRMGNKLHIGPGDDHVYVGRVYGAACVATPNPCPETGAASQSDGIGIY</sequence>
<evidence type="ECO:0000313" key="1">
    <source>
        <dbReference type="EMBL" id="KAF5815435.1"/>
    </source>
</evidence>
<name>A0A9K3NX89_HELAN</name>
<gene>
    <name evidence="1" type="ORF">HanXRQr2_Chr03g0123071</name>
</gene>